<proteinExistence type="predicted"/>
<dbReference type="AlphaFoldDB" id="A0A9P5D7U7"/>
<accession>A0A9P5D7U7</accession>
<evidence type="ECO:0000313" key="2">
    <source>
        <dbReference type="Proteomes" id="UP000749293"/>
    </source>
</evidence>
<keyword evidence="2" id="KW-1185">Reference proteome</keyword>
<dbReference type="Proteomes" id="UP000749293">
    <property type="component" value="Unassembled WGS sequence"/>
</dbReference>
<comment type="caution">
    <text evidence="1">The sequence shown here is derived from an EMBL/GenBank/DDBJ whole genome shotgun (WGS) entry which is preliminary data.</text>
</comment>
<dbReference type="GeneID" id="55967586"/>
<protein>
    <submittedName>
        <fullName evidence="1">Uncharacterized protein</fullName>
    </submittedName>
</protein>
<evidence type="ECO:0000313" key="1">
    <source>
        <dbReference type="EMBL" id="KAF4126110.1"/>
    </source>
</evidence>
<gene>
    <name evidence="1" type="ORF">GMORB2_1356</name>
</gene>
<dbReference type="RefSeq" id="XP_035324762.1">
    <property type="nucleotide sequence ID" value="XM_035463338.1"/>
</dbReference>
<name>A0A9P5D7U7_9HYPO</name>
<dbReference type="EMBL" id="JAANYQ010000002">
    <property type="protein sequence ID" value="KAF4126110.1"/>
    <property type="molecule type" value="Genomic_DNA"/>
</dbReference>
<sequence length="104" mass="11542">MARPAAFADGNTARPACPPEAVSFHFGISIQTVRYEYSYRDDEYCVDISIRICTGRTCVSIQVQEVMGSEDRNGCEQATQGAEQGHTPVAAQQWWAEGRIPEAW</sequence>
<reference evidence="1" key="1">
    <citation type="submission" date="2020-03" db="EMBL/GenBank/DDBJ databases">
        <title>Site-based positive gene gene selection in Geosmithia morbida across the United States reveals a broad range of putative effectors and factors for local host and environmental adapation.</title>
        <authorList>
            <person name="Onufrak A."/>
            <person name="Murdoch R.W."/>
            <person name="Gazis R."/>
            <person name="Huff M."/>
            <person name="Staton M."/>
            <person name="Klingeman W."/>
            <person name="Hadziabdic D."/>
        </authorList>
    </citation>
    <scope>NUCLEOTIDE SEQUENCE</scope>
    <source>
        <strain evidence="1">1262</strain>
    </source>
</reference>
<organism evidence="1 2">
    <name type="scientific">Geosmithia morbida</name>
    <dbReference type="NCBI Taxonomy" id="1094350"/>
    <lineage>
        <taxon>Eukaryota</taxon>
        <taxon>Fungi</taxon>
        <taxon>Dikarya</taxon>
        <taxon>Ascomycota</taxon>
        <taxon>Pezizomycotina</taxon>
        <taxon>Sordariomycetes</taxon>
        <taxon>Hypocreomycetidae</taxon>
        <taxon>Hypocreales</taxon>
        <taxon>Bionectriaceae</taxon>
        <taxon>Geosmithia</taxon>
    </lineage>
</organism>